<evidence type="ECO:0000256" key="6">
    <source>
        <dbReference type="SAM" id="Phobius"/>
    </source>
</evidence>
<protein>
    <submittedName>
        <fullName evidence="8">DMT family transporter</fullName>
    </submittedName>
</protein>
<evidence type="ECO:0000313" key="9">
    <source>
        <dbReference type="Proteomes" id="UP000287502"/>
    </source>
</evidence>
<dbReference type="RefSeq" id="WP_128465297.1">
    <property type="nucleotide sequence ID" value="NZ_CP035108.1"/>
</dbReference>
<evidence type="ECO:0000256" key="2">
    <source>
        <dbReference type="ARBA" id="ARBA00007362"/>
    </source>
</evidence>
<comment type="subcellular location">
    <subcellularLocation>
        <location evidence="1">Membrane</location>
        <topology evidence="1">Multi-pass membrane protein</topology>
    </subcellularLocation>
</comment>
<evidence type="ECO:0000256" key="3">
    <source>
        <dbReference type="ARBA" id="ARBA00022692"/>
    </source>
</evidence>
<feature type="domain" description="EamA" evidence="7">
    <location>
        <begin position="12"/>
        <end position="136"/>
    </location>
</feature>
<dbReference type="InterPro" id="IPR037185">
    <property type="entry name" value="EmrE-like"/>
</dbReference>
<dbReference type="InterPro" id="IPR000620">
    <property type="entry name" value="EamA_dom"/>
</dbReference>
<feature type="transmembrane region" description="Helical" evidence="6">
    <location>
        <begin position="38"/>
        <end position="57"/>
    </location>
</feature>
<feature type="transmembrane region" description="Helical" evidence="6">
    <location>
        <begin position="7"/>
        <end position="26"/>
    </location>
</feature>
<keyword evidence="5 6" id="KW-0472">Membrane</keyword>
<dbReference type="AlphaFoldDB" id="A0A410JUY8"/>
<feature type="transmembrane region" description="Helical" evidence="6">
    <location>
        <begin position="267"/>
        <end position="285"/>
    </location>
</feature>
<comment type="similarity">
    <text evidence="2">Belongs to the EamA transporter family.</text>
</comment>
<dbReference type="OrthoDB" id="5315632at2"/>
<name>A0A410JUY8_9BACT</name>
<feature type="transmembrane region" description="Helical" evidence="6">
    <location>
        <begin position="181"/>
        <end position="202"/>
    </location>
</feature>
<feature type="transmembrane region" description="Helical" evidence="6">
    <location>
        <begin position="214"/>
        <end position="232"/>
    </location>
</feature>
<proteinExistence type="inferred from homology"/>
<dbReference type="InterPro" id="IPR050638">
    <property type="entry name" value="AA-Vitamin_Transporters"/>
</dbReference>
<feature type="transmembrane region" description="Helical" evidence="6">
    <location>
        <begin position="64"/>
        <end position="82"/>
    </location>
</feature>
<dbReference type="KEGG" id="gtl:EP073_00905"/>
<evidence type="ECO:0000313" key="8">
    <source>
        <dbReference type="EMBL" id="QAR32010.1"/>
    </source>
</evidence>
<dbReference type="PANTHER" id="PTHR32322:SF2">
    <property type="entry name" value="EAMA DOMAIN-CONTAINING PROTEIN"/>
    <property type="match status" value="1"/>
</dbReference>
<dbReference type="SUPFAM" id="SSF103481">
    <property type="entry name" value="Multidrug resistance efflux transporter EmrE"/>
    <property type="match status" value="2"/>
</dbReference>
<evidence type="ECO:0000256" key="1">
    <source>
        <dbReference type="ARBA" id="ARBA00004141"/>
    </source>
</evidence>
<feature type="transmembrane region" description="Helical" evidence="6">
    <location>
        <begin position="239"/>
        <end position="261"/>
    </location>
</feature>
<feature type="transmembrane region" description="Helical" evidence="6">
    <location>
        <begin position="88"/>
        <end position="108"/>
    </location>
</feature>
<keyword evidence="3 6" id="KW-0812">Transmembrane</keyword>
<feature type="transmembrane region" description="Helical" evidence="6">
    <location>
        <begin position="120"/>
        <end position="141"/>
    </location>
</feature>
<dbReference type="GO" id="GO:0016020">
    <property type="term" value="C:membrane"/>
    <property type="evidence" value="ECO:0007669"/>
    <property type="project" value="UniProtKB-SubCell"/>
</dbReference>
<dbReference type="Pfam" id="PF00892">
    <property type="entry name" value="EamA"/>
    <property type="match status" value="2"/>
</dbReference>
<organism evidence="8 9">
    <name type="scientific">Geovibrio thiophilus</name>
    <dbReference type="NCBI Taxonomy" id="139438"/>
    <lineage>
        <taxon>Bacteria</taxon>
        <taxon>Pseudomonadati</taxon>
        <taxon>Deferribacterota</taxon>
        <taxon>Deferribacteres</taxon>
        <taxon>Deferribacterales</taxon>
        <taxon>Geovibrionaceae</taxon>
        <taxon>Geovibrio</taxon>
    </lineage>
</organism>
<feature type="transmembrane region" description="Helical" evidence="6">
    <location>
        <begin position="147"/>
        <end position="169"/>
    </location>
</feature>
<evidence type="ECO:0000259" key="7">
    <source>
        <dbReference type="Pfam" id="PF00892"/>
    </source>
</evidence>
<evidence type="ECO:0000256" key="4">
    <source>
        <dbReference type="ARBA" id="ARBA00022989"/>
    </source>
</evidence>
<keyword evidence="4 6" id="KW-1133">Transmembrane helix</keyword>
<reference evidence="8 9" key="1">
    <citation type="submission" date="2019-01" db="EMBL/GenBank/DDBJ databases">
        <title>Geovibrio thiophilus DSM 11263, complete genome.</title>
        <authorList>
            <person name="Spring S."/>
            <person name="Bunk B."/>
            <person name="Sproer C."/>
        </authorList>
    </citation>
    <scope>NUCLEOTIDE SEQUENCE [LARGE SCALE GENOMIC DNA]</scope>
    <source>
        <strain evidence="8 9">DSM 11263</strain>
    </source>
</reference>
<gene>
    <name evidence="8" type="ORF">EP073_00905</name>
</gene>
<dbReference type="EMBL" id="CP035108">
    <property type="protein sequence ID" value="QAR32010.1"/>
    <property type="molecule type" value="Genomic_DNA"/>
</dbReference>
<dbReference type="Proteomes" id="UP000287502">
    <property type="component" value="Chromosome"/>
</dbReference>
<feature type="domain" description="EamA" evidence="7">
    <location>
        <begin position="149"/>
        <end position="284"/>
    </location>
</feature>
<accession>A0A410JUY8</accession>
<sequence>MSGTIKSPLAALTAGAFIISFSSIFARLSTETPVVNGFYRMMFGAVFLTALAFLSGSRFRLGRSALYSAFAGVLLGTDMVFWHTGIDYVGPGLATLLANFQVFFLAVYDVTVEKKPISRRLFFAMLLAVSGLYLLVSPGWSMEGGSFRTGVAASLIAGVFYTGFTIFIKKSSQTVNPLDKTASIASACVASAVFLCMAVFAAGENLVVESPKDLGILIVYGVICQGVGWVLITGAIRAVRLSVVGLVLLLQPTLSWVWEVLIFSKPVIFTDLAGAALAMAAIYLGSVSKN</sequence>
<dbReference type="PANTHER" id="PTHR32322">
    <property type="entry name" value="INNER MEMBRANE TRANSPORTER"/>
    <property type="match status" value="1"/>
</dbReference>
<evidence type="ECO:0000256" key="5">
    <source>
        <dbReference type="ARBA" id="ARBA00023136"/>
    </source>
</evidence>
<keyword evidence="9" id="KW-1185">Reference proteome</keyword>